<feature type="region of interest" description="Disordered" evidence="1">
    <location>
        <begin position="75"/>
        <end position="94"/>
    </location>
</feature>
<dbReference type="EMBL" id="BOOK01000085">
    <property type="protein sequence ID" value="GII05906.1"/>
    <property type="molecule type" value="Genomic_DNA"/>
</dbReference>
<proteinExistence type="predicted"/>
<gene>
    <name evidence="2" type="ORF">Pta02_79140</name>
</gene>
<feature type="compositionally biased region" description="Basic and acidic residues" evidence="1">
    <location>
        <begin position="83"/>
        <end position="94"/>
    </location>
</feature>
<keyword evidence="3" id="KW-1185">Reference proteome</keyword>
<dbReference type="Proteomes" id="UP000634476">
    <property type="component" value="Unassembled WGS sequence"/>
</dbReference>
<evidence type="ECO:0000313" key="2">
    <source>
        <dbReference type="EMBL" id="GII05906.1"/>
    </source>
</evidence>
<organism evidence="2 3">
    <name type="scientific">Planobispora takensis</name>
    <dbReference type="NCBI Taxonomy" id="1367882"/>
    <lineage>
        <taxon>Bacteria</taxon>
        <taxon>Bacillati</taxon>
        <taxon>Actinomycetota</taxon>
        <taxon>Actinomycetes</taxon>
        <taxon>Streptosporangiales</taxon>
        <taxon>Streptosporangiaceae</taxon>
        <taxon>Planobispora</taxon>
    </lineage>
</organism>
<dbReference type="AlphaFoldDB" id="A0A8J3WXG4"/>
<reference evidence="2" key="1">
    <citation type="submission" date="2021-01" db="EMBL/GenBank/DDBJ databases">
        <title>Whole genome shotgun sequence of Planobispora takensis NBRC 109077.</title>
        <authorList>
            <person name="Komaki H."/>
            <person name="Tamura T."/>
        </authorList>
    </citation>
    <scope>NUCLEOTIDE SEQUENCE</scope>
    <source>
        <strain evidence="2">NBRC 109077</strain>
    </source>
</reference>
<evidence type="ECO:0000256" key="1">
    <source>
        <dbReference type="SAM" id="MobiDB-lite"/>
    </source>
</evidence>
<evidence type="ECO:0000313" key="3">
    <source>
        <dbReference type="Proteomes" id="UP000634476"/>
    </source>
</evidence>
<accession>A0A8J3WXG4</accession>
<sequence>MGGPFVMLMRAETNCVAEWEGVIPAVALRGAQGREVIDLPRPRGGGERTRCPGRATQRGCSPIDCQYCKTKMRTAGTGPTWEDSNKERMPGKHR</sequence>
<name>A0A8J3WXG4_9ACTN</name>
<protein>
    <submittedName>
        <fullName evidence="2">Uncharacterized protein</fullName>
    </submittedName>
</protein>
<comment type="caution">
    <text evidence="2">The sequence shown here is derived from an EMBL/GenBank/DDBJ whole genome shotgun (WGS) entry which is preliminary data.</text>
</comment>